<comment type="caution">
    <text evidence="5">The sequence shown here is derived from an EMBL/GenBank/DDBJ whole genome shotgun (WGS) entry which is preliminary data.</text>
</comment>
<dbReference type="Gene3D" id="3.40.50.980">
    <property type="match status" value="3"/>
</dbReference>
<dbReference type="Pfam" id="PF13193">
    <property type="entry name" value="AMP-binding_C"/>
    <property type="match status" value="1"/>
</dbReference>
<reference evidence="5 6" key="1">
    <citation type="journal article" date="2015" name="Genome Biol. Evol.">
        <title>The genome of winter moth (Operophtera brumata) provides a genomic perspective on sexual dimorphism and phenology.</title>
        <authorList>
            <person name="Derks M.F."/>
            <person name="Smit S."/>
            <person name="Salis L."/>
            <person name="Schijlen E."/>
            <person name="Bossers A."/>
            <person name="Mateman C."/>
            <person name="Pijl A.S."/>
            <person name="de Ridder D."/>
            <person name="Groenen M.A."/>
            <person name="Visser M.E."/>
            <person name="Megens H.J."/>
        </authorList>
    </citation>
    <scope>NUCLEOTIDE SEQUENCE [LARGE SCALE GENOMIC DNA]</scope>
    <source>
        <strain evidence="5">WM2013NL</strain>
        <tissue evidence="5">Head and thorax</tissue>
    </source>
</reference>
<dbReference type="InterPro" id="IPR025110">
    <property type="entry name" value="AMP-bd_C"/>
</dbReference>
<name>A0A0L7LNS7_OPEBR</name>
<evidence type="ECO:0000313" key="6">
    <source>
        <dbReference type="Proteomes" id="UP000037510"/>
    </source>
</evidence>
<dbReference type="GO" id="GO:0046949">
    <property type="term" value="P:fatty-acyl-CoA biosynthetic process"/>
    <property type="evidence" value="ECO:0007669"/>
    <property type="project" value="TreeGrafter"/>
</dbReference>
<evidence type="ECO:0000313" key="5">
    <source>
        <dbReference type="EMBL" id="KOB76871.1"/>
    </source>
</evidence>
<feature type="domain" description="AMP-binding enzyme C-terminal" evidence="4">
    <location>
        <begin position="421"/>
        <end position="488"/>
    </location>
</feature>
<dbReference type="PANTHER" id="PTHR24096:SF394">
    <property type="entry name" value="LUCIFERIN 4-MONOOXYGENASE"/>
    <property type="match status" value="1"/>
</dbReference>
<dbReference type="GO" id="GO:0005777">
    <property type="term" value="C:peroxisome"/>
    <property type="evidence" value="ECO:0007669"/>
    <property type="project" value="UniProtKB-SubCell"/>
</dbReference>
<organism evidence="5 6">
    <name type="scientific">Operophtera brumata</name>
    <name type="common">Winter moth</name>
    <name type="synonym">Phalaena brumata</name>
    <dbReference type="NCBI Taxonomy" id="104452"/>
    <lineage>
        <taxon>Eukaryota</taxon>
        <taxon>Metazoa</taxon>
        <taxon>Ecdysozoa</taxon>
        <taxon>Arthropoda</taxon>
        <taxon>Hexapoda</taxon>
        <taxon>Insecta</taxon>
        <taxon>Pterygota</taxon>
        <taxon>Neoptera</taxon>
        <taxon>Endopterygota</taxon>
        <taxon>Lepidoptera</taxon>
        <taxon>Glossata</taxon>
        <taxon>Ditrysia</taxon>
        <taxon>Geometroidea</taxon>
        <taxon>Geometridae</taxon>
        <taxon>Larentiinae</taxon>
        <taxon>Operophtera</taxon>
    </lineage>
</organism>
<dbReference type="Pfam" id="PF00501">
    <property type="entry name" value="AMP-binding"/>
    <property type="match status" value="1"/>
</dbReference>
<dbReference type="InterPro" id="IPR045851">
    <property type="entry name" value="AMP-bd_C_sf"/>
</dbReference>
<comment type="subcellular location">
    <subcellularLocation>
        <location evidence="1">Peroxisome</location>
    </subcellularLocation>
</comment>
<dbReference type="STRING" id="104452.A0A0L7LNS7"/>
<evidence type="ECO:0000256" key="2">
    <source>
        <dbReference type="ARBA" id="ARBA00023140"/>
    </source>
</evidence>
<accession>A0A0L7LNS7</accession>
<dbReference type="Proteomes" id="UP000037510">
    <property type="component" value="Unassembled WGS sequence"/>
</dbReference>
<keyword evidence="5" id="KW-0436">Ligase</keyword>
<dbReference type="InterPro" id="IPR000873">
    <property type="entry name" value="AMP-dep_synth/lig_dom"/>
</dbReference>
<dbReference type="Gene3D" id="3.30.300.30">
    <property type="match status" value="1"/>
</dbReference>
<dbReference type="PANTHER" id="PTHR24096">
    <property type="entry name" value="LONG-CHAIN-FATTY-ACID--COA LIGASE"/>
    <property type="match status" value="1"/>
</dbReference>
<evidence type="ECO:0000259" key="3">
    <source>
        <dbReference type="Pfam" id="PF00501"/>
    </source>
</evidence>
<dbReference type="Gene3D" id="2.30.38.10">
    <property type="entry name" value="Luciferase, Domain 3"/>
    <property type="match status" value="1"/>
</dbReference>
<dbReference type="SUPFAM" id="SSF56801">
    <property type="entry name" value="Acetyl-CoA synthetase-like"/>
    <property type="match status" value="1"/>
</dbReference>
<dbReference type="InterPro" id="IPR020845">
    <property type="entry name" value="AMP-binding_CS"/>
</dbReference>
<dbReference type="AlphaFoldDB" id="A0A0L7LNS7"/>
<evidence type="ECO:0000259" key="4">
    <source>
        <dbReference type="Pfam" id="PF13193"/>
    </source>
</evidence>
<protein>
    <submittedName>
        <fullName evidence="5">Putative AMP dependent coa ligase</fullName>
    </submittedName>
</protein>
<evidence type="ECO:0000256" key="1">
    <source>
        <dbReference type="ARBA" id="ARBA00004275"/>
    </source>
</evidence>
<dbReference type="GO" id="GO:0004467">
    <property type="term" value="F:long-chain fatty acid-CoA ligase activity"/>
    <property type="evidence" value="ECO:0007669"/>
    <property type="project" value="TreeGrafter"/>
</dbReference>
<proteinExistence type="predicted"/>
<keyword evidence="2" id="KW-0576">Peroxisome</keyword>
<dbReference type="PROSITE" id="PS00455">
    <property type="entry name" value="AMP_BINDING"/>
    <property type="match status" value="1"/>
</dbReference>
<feature type="domain" description="AMP-dependent synthetase/ligase" evidence="3">
    <location>
        <begin position="76"/>
        <end position="250"/>
    </location>
</feature>
<sequence length="503" mass="55470">MSLKVLRGTVARQIIKCTKNKKSSTNSLLSRCLATQIAPAPDCKPLNSPWGEIQVGKETLTDYVFSDIELWADKPSVRCAAALAGPLGLKPGERVGLILPNLPEFTVLVHGAMRAGLTVTFANPLYTAGKYHHDIRENSFADCDVKCIATIELFMPIAQEVGKALKDYKGTIWVGGNDDKAQGVYGLQSLLMADHKADLPDVDADDVCLIPYSSGTTGMPKGVMLTHKNLVCNLKQVHCTKMMKFTPEDYMKCLVEYQPTTLFVVPSLLAFLATHPLVKREHLQSVDTIMVGAAPTTDSIFEKFLLKCDKTKEEIRLLQVTLMTPYIYPFNKIGSVGQLVPSTQARILSLTTGDMLGPHKSGELLLRGPQIMKGYWNNEKATKETVDSEGWLHTGDVAYYDEDFYFYIVDRTKELIKVKGNQVADVAVVGVPDALAGEIPKAFVVLKPSHTLTEKQVFDAVATKLTKYKHLEGGVVFIDSIPRNAAGKIMRNELKVLARPKKR</sequence>
<dbReference type="EMBL" id="JTDY01000503">
    <property type="protein sequence ID" value="KOB76871.1"/>
    <property type="molecule type" value="Genomic_DNA"/>
</dbReference>
<keyword evidence="6" id="KW-1185">Reference proteome</keyword>
<gene>
    <name evidence="5" type="ORF">OBRU01_05008</name>
</gene>